<sequence length="392" mass="42845">MPLPPELTDRIIGVLHHDYLSLAACALTATSWLPAARYHRFRHTHLPYSKLDAFKHLLHGAPQLGLCIQSLRISSSHHMSNVWQHDPCSFLAALPVVTHLELYNVRVDGTLYVALLAALPATVHLSLVRCSFADLSDVLSLAVSFPLLESLAVSSLWIPQSTKHADLPCPPRLHTVAFDHIASLPADFFHWLTQPNDQSTPIERLSFGISSEQDLRPLAALLSAFGAALCHLHLRVHIEATLSRLLDNPACTLSLAPCTALRTLSLQLDLGELCVPANRSLPAIPALLAQLPPAAPIALAITLALRVDDVDTADLRALDSECGVRALSPVRFRDLRALDWPALERVLARGVRQFSVLGTGDRAALEEWVGDRCPELAQRGVLSFVDVPLEEL</sequence>
<comment type="caution">
    <text evidence="1">The sequence shown here is derived from an EMBL/GenBank/DDBJ whole genome shotgun (WGS) entry which is preliminary data.</text>
</comment>
<reference evidence="1" key="1">
    <citation type="submission" date="2020-11" db="EMBL/GenBank/DDBJ databases">
        <authorList>
            <person name="Koelle M."/>
            <person name="Horta M.A.C."/>
            <person name="Nowrousian M."/>
            <person name="Ohm R.A."/>
            <person name="Benz P."/>
            <person name="Pilgard A."/>
        </authorList>
    </citation>
    <scope>NUCLEOTIDE SEQUENCE</scope>
    <source>
        <strain evidence="1">FPRL280</strain>
    </source>
</reference>
<protein>
    <recommendedName>
        <fullName evidence="3">F-box domain-containing protein</fullName>
    </recommendedName>
</protein>
<accession>A0A8H7P9N6</accession>
<dbReference type="SUPFAM" id="SSF52047">
    <property type="entry name" value="RNI-like"/>
    <property type="match status" value="1"/>
</dbReference>
<proteinExistence type="predicted"/>
<organism evidence="1 2">
    <name type="scientific">Rhodonia placenta</name>
    <dbReference type="NCBI Taxonomy" id="104341"/>
    <lineage>
        <taxon>Eukaryota</taxon>
        <taxon>Fungi</taxon>
        <taxon>Dikarya</taxon>
        <taxon>Basidiomycota</taxon>
        <taxon>Agaricomycotina</taxon>
        <taxon>Agaricomycetes</taxon>
        <taxon>Polyporales</taxon>
        <taxon>Adustoporiaceae</taxon>
        <taxon>Rhodonia</taxon>
    </lineage>
</organism>
<gene>
    <name evidence="1" type="ORF">IEO21_01416</name>
</gene>
<reference evidence="1" key="2">
    <citation type="journal article" name="Front. Microbiol.">
        <title>Degradative Capacity of Two Strains of Rhodonia placenta: From Phenotype to Genotype.</title>
        <authorList>
            <person name="Kolle M."/>
            <person name="Horta M.A.C."/>
            <person name="Nowrousian M."/>
            <person name="Ohm R.A."/>
            <person name="Benz J.P."/>
            <person name="Pilgard A."/>
        </authorList>
    </citation>
    <scope>NUCLEOTIDE SEQUENCE</scope>
    <source>
        <strain evidence="1">FPRL280</strain>
    </source>
</reference>
<evidence type="ECO:0000313" key="1">
    <source>
        <dbReference type="EMBL" id="KAF9820407.1"/>
    </source>
</evidence>
<evidence type="ECO:0008006" key="3">
    <source>
        <dbReference type="Google" id="ProtNLM"/>
    </source>
</evidence>
<dbReference type="EMBL" id="JADOXO010000010">
    <property type="protein sequence ID" value="KAF9820407.1"/>
    <property type="molecule type" value="Genomic_DNA"/>
</dbReference>
<dbReference type="AlphaFoldDB" id="A0A8H7P9N6"/>
<evidence type="ECO:0000313" key="2">
    <source>
        <dbReference type="Proteomes" id="UP000639403"/>
    </source>
</evidence>
<dbReference type="Proteomes" id="UP000639403">
    <property type="component" value="Unassembled WGS sequence"/>
</dbReference>
<name>A0A8H7P9N6_9APHY</name>